<sequence length="466" mass="49201">MRRSDSLALALRRPSYLVSRWLLQAWLFTSLTAIIAGPLGAVGLSGAMQWPTSLRAFAVLLATMLVLSPLIARLDRGRVRRVGSTPIADPHSPTGLRGLRRVAFRLREPATWREVAYVAVALPIGWVAASAHIAVVWALFMIVAVPQYWMVGDPVWVDNPSGVVLGLLAAIVTVPAVGYVLGLLALLQAALARALLAPRGPELRHQIERLTASRTSLVRSFEGDLRRIERDLHDGVQQKLVTLTIALGSAELDTADLARAGVDVGRLHGHLGRAHDLAEAALEDLRSTVRAIHPRVLADHGLTAAVHELTSRMPVPVALQSAVEDRFDPEIELCAYFVVSEALTNVARHSQARTARVVLARDGEVLTVQVHDDGVGGARFGSGAASGAGSGTGLVGLRERAEAAGGSLTVASPPGGPTTVALLLPARARAAVPDAGPRTAEPRTAEPPSAAQNASPSAPQNMTETV</sequence>
<dbReference type="RefSeq" id="WP_377132226.1">
    <property type="nucleotide sequence ID" value="NZ_JBHSFI010000002.1"/>
</dbReference>
<evidence type="ECO:0000256" key="5">
    <source>
        <dbReference type="ARBA" id="ARBA00022741"/>
    </source>
</evidence>
<dbReference type="EMBL" id="JBHSFI010000002">
    <property type="protein sequence ID" value="MFC4627258.1"/>
    <property type="molecule type" value="Genomic_DNA"/>
</dbReference>
<protein>
    <recommendedName>
        <fullName evidence="2">histidine kinase</fullName>
        <ecNumber evidence="2">2.7.13.3</ecNumber>
    </recommendedName>
</protein>
<dbReference type="SMART" id="SM00387">
    <property type="entry name" value="HATPase_c"/>
    <property type="match status" value="1"/>
</dbReference>
<comment type="catalytic activity">
    <reaction evidence="1">
        <text>ATP + protein L-histidine = ADP + protein N-phospho-L-histidine.</text>
        <dbReference type="EC" id="2.7.13.3"/>
    </reaction>
</comment>
<evidence type="ECO:0000313" key="13">
    <source>
        <dbReference type="Proteomes" id="UP001596011"/>
    </source>
</evidence>
<dbReference type="InterPro" id="IPR003594">
    <property type="entry name" value="HATPase_dom"/>
</dbReference>
<feature type="transmembrane region" description="Helical" evidence="10">
    <location>
        <begin position="54"/>
        <end position="72"/>
    </location>
</feature>
<dbReference type="Gene3D" id="3.30.565.10">
    <property type="entry name" value="Histidine kinase-like ATPase, C-terminal domain"/>
    <property type="match status" value="1"/>
</dbReference>
<evidence type="ECO:0000256" key="3">
    <source>
        <dbReference type="ARBA" id="ARBA00022553"/>
    </source>
</evidence>
<dbReference type="InterPro" id="IPR036890">
    <property type="entry name" value="HATPase_C_sf"/>
</dbReference>
<dbReference type="InterPro" id="IPR011712">
    <property type="entry name" value="Sig_transdc_His_kin_sub3_dim/P"/>
</dbReference>
<keyword evidence="8" id="KW-0902">Two-component regulatory system</keyword>
<keyword evidence="4" id="KW-0808">Transferase</keyword>
<evidence type="ECO:0000256" key="1">
    <source>
        <dbReference type="ARBA" id="ARBA00000085"/>
    </source>
</evidence>
<keyword evidence="6" id="KW-0418">Kinase</keyword>
<dbReference type="Proteomes" id="UP001596011">
    <property type="component" value="Unassembled WGS sequence"/>
</dbReference>
<feature type="transmembrane region" description="Helical" evidence="10">
    <location>
        <begin position="115"/>
        <end position="143"/>
    </location>
</feature>
<dbReference type="CDD" id="cd16917">
    <property type="entry name" value="HATPase_UhpB-NarQ-NarX-like"/>
    <property type="match status" value="1"/>
</dbReference>
<dbReference type="Pfam" id="PF02518">
    <property type="entry name" value="HATPase_c"/>
    <property type="match status" value="1"/>
</dbReference>
<feature type="transmembrane region" description="Helical" evidence="10">
    <location>
        <begin position="21"/>
        <end position="42"/>
    </location>
</feature>
<gene>
    <name evidence="12" type="ORF">ACFO6V_03365</name>
</gene>
<feature type="domain" description="Histidine kinase/HSP90-like ATPase" evidence="11">
    <location>
        <begin position="330"/>
        <end position="428"/>
    </location>
</feature>
<dbReference type="PANTHER" id="PTHR24421:SF10">
    <property type="entry name" value="NITRATE_NITRITE SENSOR PROTEIN NARQ"/>
    <property type="match status" value="1"/>
</dbReference>
<evidence type="ECO:0000256" key="8">
    <source>
        <dbReference type="ARBA" id="ARBA00023012"/>
    </source>
</evidence>
<accession>A0ABV9HCS6</accession>
<dbReference type="Pfam" id="PF07730">
    <property type="entry name" value="HisKA_3"/>
    <property type="match status" value="1"/>
</dbReference>
<dbReference type="PANTHER" id="PTHR24421">
    <property type="entry name" value="NITRATE/NITRITE SENSOR PROTEIN NARX-RELATED"/>
    <property type="match status" value="1"/>
</dbReference>
<dbReference type="InterPro" id="IPR025828">
    <property type="entry name" value="Put_sensor_dom"/>
</dbReference>
<dbReference type="SUPFAM" id="SSF55874">
    <property type="entry name" value="ATPase domain of HSP90 chaperone/DNA topoisomerase II/histidine kinase"/>
    <property type="match status" value="1"/>
</dbReference>
<evidence type="ECO:0000259" key="11">
    <source>
        <dbReference type="SMART" id="SM00387"/>
    </source>
</evidence>
<proteinExistence type="predicted"/>
<dbReference type="Pfam" id="PF13796">
    <property type="entry name" value="Sensor"/>
    <property type="match status" value="1"/>
</dbReference>
<feature type="region of interest" description="Disordered" evidence="9">
    <location>
        <begin position="430"/>
        <end position="466"/>
    </location>
</feature>
<keyword evidence="3" id="KW-0597">Phosphoprotein</keyword>
<organism evidence="12 13">
    <name type="scientific">Promicromonospora alba</name>
    <dbReference type="NCBI Taxonomy" id="1616110"/>
    <lineage>
        <taxon>Bacteria</taxon>
        <taxon>Bacillati</taxon>
        <taxon>Actinomycetota</taxon>
        <taxon>Actinomycetes</taxon>
        <taxon>Micrococcales</taxon>
        <taxon>Promicromonosporaceae</taxon>
        <taxon>Promicromonospora</taxon>
    </lineage>
</organism>
<evidence type="ECO:0000256" key="10">
    <source>
        <dbReference type="SAM" id="Phobius"/>
    </source>
</evidence>
<evidence type="ECO:0000256" key="4">
    <source>
        <dbReference type="ARBA" id="ARBA00022679"/>
    </source>
</evidence>
<keyword evidence="5" id="KW-0547">Nucleotide-binding</keyword>
<keyword evidence="10" id="KW-0472">Membrane</keyword>
<evidence type="ECO:0000256" key="6">
    <source>
        <dbReference type="ARBA" id="ARBA00022777"/>
    </source>
</evidence>
<evidence type="ECO:0000256" key="2">
    <source>
        <dbReference type="ARBA" id="ARBA00012438"/>
    </source>
</evidence>
<evidence type="ECO:0000256" key="9">
    <source>
        <dbReference type="SAM" id="MobiDB-lite"/>
    </source>
</evidence>
<feature type="compositionally biased region" description="Low complexity" evidence="9">
    <location>
        <begin position="447"/>
        <end position="466"/>
    </location>
</feature>
<feature type="transmembrane region" description="Helical" evidence="10">
    <location>
        <begin position="163"/>
        <end position="187"/>
    </location>
</feature>
<keyword evidence="7" id="KW-0067">ATP-binding</keyword>
<keyword evidence="10" id="KW-0812">Transmembrane</keyword>
<evidence type="ECO:0000256" key="7">
    <source>
        <dbReference type="ARBA" id="ARBA00022840"/>
    </source>
</evidence>
<dbReference type="EC" id="2.7.13.3" evidence="2"/>
<dbReference type="Gene3D" id="1.20.5.1930">
    <property type="match status" value="1"/>
</dbReference>
<keyword evidence="10" id="KW-1133">Transmembrane helix</keyword>
<name>A0ABV9HCS6_9MICO</name>
<dbReference type="InterPro" id="IPR050482">
    <property type="entry name" value="Sensor_HK_TwoCompSys"/>
</dbReference>
<comment type="caution">
    <text evidence="12">The sequence shown here is derived from an EMBL/GenBank/DDBJ whole genome shotgun (WGS) entry which is preliminary data.</text>
</comment>
<reference evidence="13" key="1">
    <citation type="journal article" date="2019" name="Int. J. Syst. Evol. Microbiol.">
        <title>The Global Catalogue of Microorganisms (GCM) 10K type strain sequencing project: providing services to taxonomists for standard genome sequencing and annotation.</title>
        <authorList>
            <consortium name="The Broad Institute Genomics Platform"/>
            <consortium name="The Broad Institute Genome Sequencing Center for Infectious Disease"/>
            <person name="Wu L."/>
            <person name="Ma J."/>
        </authorList>
    </citation>
    <scope>NUCLEOTIDE SEQUENCE [LARGE SCALE GENOMIC DNA]</scope>
    <source>
        <strain evidence="13">CCUG 42722</strain>
    </source>
</reference>
<keyword evidence="13" id="KW-1185">Reference proteome</keyword>
<evidence type="ECO:0000313" key="12">
    <source>
        <dbReference type="EMBL" id="MFC4627258.1"/>
    </source>
</evidence>